<sequence length="122" mass="14502">MATINYKDFQLDDNATVQSLKILINQCWKTLPIFEGKNKENQIVYSREEAYENYQKHLCFLITKVSGASKIWQDNQYYVELVYILVGMQDFTEDEHDRVKYIVHHCTKLINNMIEMVLNNES</sequence>
<accession>A0A8S5P5R8</accession>
<proteinExistence type="predicted"/>
<dbReference type="EMBL" id="BK015346">
    <property type="protein sequence ID" value="DAE02479.1"/>
    <property type="molecule type" value="Genomic_DNA"/>
</dbReference>
<name>A0A8S5P5R8_9CAUD</name>
<organism evidence="1">
    <name type="scientific">Siphoviridae sp. ctsUY14</name>
    <dbReference type="NCBI Taxonomy" id="2825693"/>
    <lineage>
        <taxon>Viruses</taxon>
        <taxon>Duplodnaviria</taxon>
        <taxon>Heunggongvirae</taxon>
        <taxon>Uroviricota</taxon>
        <taxon>Caudoviricetes</taxon>
    </lineage>
</organism>
<evidence type="ECO:0000313" key="1">
    <source>
        <dbReference type="EMBL" id="DAE02479.1"/>
    </source>
</evidence>
<reference evidence="1" key="1">
    <citation type="journal article" date="2021" name="Proc. Natl. Acad. Sci. U.S.A.">
        <title>A Catalog of Tens of Thousands of Viruses from Human Metagenomes Reveals Hidden Associations with Chronic Diseases.</title>
        <authorList>
            <person name="Tisza M.J."/>
            <person name="Buck C.B."/>
        </authorList>
    </citation>
    <scope>NUCLEOTIDE SEQUENCE</scope>
    <source>
        <strain evidence="1">CtsUY14</strain>
    </source>
</reference>
<protein>
    <submittedName>
        <fullName evidence="1">Uncharacterized protein</fullName>
    </submittedName>
</protein>